<evidence type="ECO:0000259" key="1">
    <source>
        <dbReference type="Pfam" id="PF01841"/>
    </source>
</evidence>
<dbReference type="PANTHER" id="PTHR33490">
    <property type="entry name" value="BLR5614 PROTEIN-RELATED"/>
    <property type="match status" value="1"/>
</dbReference>
<dbReference type="Pfam" id="PF01841">
    <property type="entry name" value="Transglut_core"/>
    <property type="match status" value="1"/>
</dbReference>
<dbReference type="EMBL" id="PTJD01000003">
    <property type="protein sequence ID" value="PPK97760.1"/>
    <property type="molecule type" value="Genomic_DNA"/>
</dbReference>
<comment type="caution">
    <text evidence="2">The sequence shown here is derived from an EMBL/GenBank/DDBJ whole genome shotgun (WGS) entry which is preliminary data.</text>
</comment>
<sequence length="199" mass="21769">MPQLTAVEPSAYLSGDDVVDSGHPAVARLAADLRTRHAEDDAFARGAFEHVRDRIRHSFDADDPRVTVTAPEVLREGVGLCYAKAHLLAALLRAGGVPAGLCYQRLTDDGKTFVVHGLVAVHLHGTWHRQDPRGNEPGLDAQFSLDGERLAWPVRPDLGERDHPVIHVRPHPDVLAALRSTDDIRTLRRGGLPSDLHLP</sequence>
<evidence type="ECO:0000313" key="2">
    <source>
        <dbReference type="EMBL" id="PPK97760.1"/>
    </source>
</evidence>
<dbReference type="Proteomes" id="UP000239485">
    <property type="component" value="Unassembled WGS sequence"/>
</dbReference>
<organism evidence="2 3">
    <name type="scientific">Kineococcus xinjiangensis</name>
    <dbReference type="NCBI Taxonomy" id="512762"/>
    <lineage>
        <taxon>Bacteria</taxon>
        <taxon>Bacillati</taxon>
        <taxon>Actinomycetota</taxon>
        <taxon>Actinomycetes</taxon>
        <taxon>Kineosporiales</taxon>
        <taxon>Kineosporiaceae</taxon>
        <taxon>Kineococcus</taxon>
    </lineage>
</organism>
<protein>
    <submittedName>
        <fullName evidence="2">Transglutaminase superfamily protein</fullName>
    </submittedName>
</protein>
<dbReference type="PANTHER" id="PTHR33490:SF3">
    <property type="entry name" value="CONSERVED INTEGRAL MEMBRANE PROTEIN"/>
    <property type="match status" value="1"/>
</dbReference>
<dbReference type="SUPFAM" id="SSF54001">
    <property type="entry name" value="Cysteine proteinases"/>
    <property type="match status" value="1"/>
</dbReference>
<dbReference type="InterPro" id="IPR002931">
    <property type="entry name" value="Transglutaminase-like"/>
</dbReference>
<keyword evidence="3" id="KW-1185">Reference proteome</keyword>
<dbReference type="InterPro" id="IPR038765">
    <property type="entry name" value="Papain-like_cys_pep_sf"/>
</dbReference>
<gene>
    <name evidence="2" type="ORF">CLV92_103295</name>
</gene>
<proteinExistence type="predicted"/>
<dbReference type="AlphaFoldDB" id="A0A2S6IUA8"/>
<name>A0A2S6IUA8_9ACTN</name>
<evidence type="ECO:0000313" key="3">
    <source>
        <dbReference type="Proteomes" id="UP000239485"/>
    </source>
</evidence>
<reference evidence="2 3" key="1">
    <citation type="submission" date="2018-02" db="EMBL/GenBank/DDBJ databases">
        <title>Genomic Encyclopedia of Archaeal and Bacterial Type Strains, Phase II (KMG-II): from individual species to whole genera.</title>
        <authorList>
            <person name="Goeker M."/>
        </authorList>
    </citation>
    <scope>NUCLEOTIDE SEQUENCE [LARGE SCALE GENOMIC DNA]</scope>
    <source>
        <strain evidence="2 3">DSM 22857</strain>
    </source>
</reference>
<dbReference type="Gene3D" id="3.10.620.30">
    <property type="match status" value="1"/>
</dbReference>
<feature type="domain" description="Transglutaminase-like" evidence="1">
    <location>
        <begin position="29"/>
        <end position="132"/>
    </location>
</feature>
<dbReference type="RefSeq" id="WP_211290905.1">
    <property type="nucleotide sequence ID" value="NZ_PTJD01000003.1"/>
</dbReference>
<accession>A0A2S6IUA8</accession>